<organism evidence="3 4">
    <name type="scientific">Planctomyces bekefii</name>
    <dbReference type="NCBI Taxonomy" id="1653850"/>
    <lineage>
        <taxon>Bacteria</taxon>
        <taxon>Pseudomonadati</taxon>
        <taxon>Planctomycetota</taxon>
        <taxon>Planctomycetia</taxon>
        <taxon>Planctomycetales</taxon>
        <taxon>Planctomycetaceae</taxon>
        <taxon>Planctomyces</taxon>
    </lineage>
</organism>
<dbReference type="EMBL" id="SRHE01000100">
    <property type="protein sequence ID" value="TWW10258.1"/>
    <property type="molecule type" value="Genomic_DNA"/>
</dbReference>
<sequence>GYLADAAQVAGIRPIRGSSSRGGAEAVREILSEPEYHLAITPDGPRGPRREMKEGVVFISSRSGRPLVPTGMAVSNAWWVPGSWTNLAIPKPFSRAILISGTPIVVPEDVPREQFCEWSRLLTDEMQRLEGLAERICQGDESAASDVARDPQTLLPGQSGSVLQSGWRSAA</sequence>
<comment type="caution">
    <text evidence="3">The sequence shown here is derived from an EMBL/GenBank/DDBJ whole genome shotgun (WGS) entry which is preliminary data.</text>
</comment>
<dbReference type="Pfam" id="PF04028">
    <property type="entry name" value="DUF374"/>
    <property type="match status" value="1"/>
</dbReference>
<feature type="non-terminal residue" evidence="3">
    <location>
        <position position="1"/>
    </location>
</feature>
<evidence type="ECO:0000256" key="1">
    <source>
        <dbReference type="SAM" id="MobiDB-lite"/>
    </source>
</evidence>
<proteinExistence type="predicted"/>
<evidence type="ECO:0000259" key="2">
    <source>
        <dbReference type="Pfam" id="PF04028"/>
    </source>
</evidence>
<feature type="domain" description="DUF374" evidence="2">
    <location>
        <begin position="2"/>
        <end position="49"/>
    </location>
</feature>
<evidence type="ECO:0000313" key="4">
    <source>
        <dbReference type="Proteomes" id="UP000321083"/>
    </source>
</evidence>
<feature type="compositionally biased region" description="Polar residues" evidence="1">
    <location>
        <begin position="155"/>
        <end position="171"/>
    </location>
</feature>
<protein>
    <recommendedName>
        <fullName evidence="2">DUF374 domain-containing protein</fullName>
    </recommendedName>
</protein>
<dbReference type="Proteomes" id="UP000321083">
    <property type="component" value="Unassembled WGS sequence"/>
</dbReference>
<feature type="region of interest" description="Disordered" evidence="1">
    <location>
        <begin position="141"/>
        <end position="171"/>
    </location>
</feature>
<reference evidence="3 4" key="2">
    <citation type="submission" date="2019-08" db="EMBL/GenBank/DDBJ databases">
        <authorList>
            <person name="Henke P."/>
        </authorList>
    </citation>
    <scope>NUCLEOTIDE SEQUENCE [LARGE SCALE GENOMIC DNA]</scope>
    <source>
        <strain evidence="3">Phe10_nw2017</strain>
    </source>
</reference>
<keyword evidence="4" id="KW-1185">Reference proteome</keyword>
<dbReference type="AlphaFoldDB" id="A0A5C6M6J2"/>
<accession>A0A5C6M6J2</accession>
<dbReference type="InterPro" id="IPR007172">
    <property type="entry name" value="DUF374"/>
</dbReference>
<name>A0A5C6M6J2_9PLAN</name>
<reference evidence="3 4" key="1">
    <citation type="submission" date="2019-08" db="EMBL/GenBank/DDBJ databases">
        <title>100 year-old enigma solved: identification of Planctomyces bekefii, the type genus and species of the phylum Planctomycetes.</title>
        <authorList>
            <person name="Svetlana D.N."/>
            <person name="Overmann J."/>
        </authorList>
    </citation>
    <scope>NUCLEOTIDE SEQUENCE [LARGE SCALE GENOMIC DNA]</scope>
    <source>
        <strain evidence="3">Phe10_nw2017</strain>
    </source>
</reference>
<gene>
    <name evidence="3" type="ORF">E3A20_07170</name>
</gene>
<evidence type="ECO:0000313" key="3">
    <source>
        <dbReference type="EMBL" id="TWW10258.1"/>
    </source>
</evidence>